<feature type="transmembrane region" description="Helical" evidence="5">
    <location>
        <begin position="44"/>
        <end position="66"/>
    </location>
</feature>
<keyword evidence="3 5" id="KW-1133">Transmembrane helix</keyword>
<reference evidence="7" key="1">
    <citation type="submission" date="2014-05" db="EMBL/GenBank/DDBJ databases">
        <title>Key roles for freshwater Actinobacteria revealed by deep metagenomic sequencing.</title>
        <authorList>
            <person name="Ghai R."/>
            <person name="Mizuno C.M."/>
            <person name="Picazo A."/>
            <person name="Camacho A."/>
            <person name="Rodriguez-Valera F."/>
        </authorList>
    </citation>
    <scope>NUCLEOTIDE SEQUENCE</scope>
</reference>
<evidence type="ECO:0000256" key="3">
    <source>
        <dbReference type="ARBA" id="ARBA00022989"/>
    </source>
</evidence>
<feature type="domain" description="RDD" evidence="6">
    <location>
        <begin position="20"/>
        <end position="103"/>
    </location>
</feature>
<comment type="caution">
    <text evidence="7">The sequence shown here is derived from an EMBL/GenBank/DDBJ whole genome shotgun (WGS) entry which is preliminary data.</text>
</comment>
<name>A0A094PUU4_9ZZZZ</name>
<evidence type="ECO:0000313" key="7">
    <source>
        <dbReference type="EMBL" id="KGA15525.1"/>
    </source>
</evidence>
<evidence type="ECO:0000256" key="4">
    <source>
        <dbReference type="ARBA" id="ARBA00023136"/>
    </source>
</evidence>
<dbReference type="InterPro" id="IPR010432">
    <property type="entry name" value="RDD"/>
</dbReference>
<gene>
    <name evidence="7" type="ORF">GM50_17000</name>
</gene>
<keyword evidence="4 5" id="KW-0472">Membrane</keyword>
<dbReference type="AlphaFoldDB" id="A0A094PUU4"/>
<evidence type="ECO:0000256" key="5">
    <source>
        <dbReference type="SAM" id="Phobius"/>
    </source>
</evidence>
<accession>A0A094PUU4</accession>
<feature type="transmembrane region" description="Helical" evidence="5">
    <location>
        <begin position="20"/>
        <end position="38"/>
    </location>
</feature>
<organism evidence="7">
    <name type="scientific">freshwater metagenome</name>
    <dbReference type="NCBI Taxonomy" id="449393"/>
    <lineage>
        <taxon>unclassified sequences</taxon>
        <taxon>metagenomes</taxon>
        <taxon>ecological metagenomes</taxon>
    </lineage>
</organism>
<proteinExistence type="predicted"/>
<evidence type="ECO:0000256" key="2">
    <source>
        <dbReference type="ARBA" id="ARBA00022692"/>
    </source>
</evidence>
<protein>
    <recommendedName>
        <fullName evidence="6">RDD domain-containing protein</fullName>
    </recommendedName>
</protein>
<evidence type="ECO:0000256" key="1">
    <source>
        <dbReference type="ARBA" id="ARBA00004141"/>
    </source>
</evidence>
<dbReference type="Pfam" id="PF06271">
    <property type="entry name" value="RDD"/>
    <property type="match status" value="1"/>
</dbReference>
<evidence type="ECO:0000259" key="6">
    <source>
        <dbReference type="Pfam" id="PF06271"/>
    </source>
</evidence>
<keyword evidence="2 5" id="KW-0812">Transmembrane</keyword>
<dbReference type="GO" id="GO:0016020">
    <property type="term" value="C:membrane"/>
    <property type="evidence" value="ECO:0007669"/>
    <property type="project" value="UniProtKB-SubCell"/>
</dbReference>
<dbReference type="EMBL" id="JNSK01000092">
    <property type="protein sequence ID" value="KGA15525.1"/>
    <property type="molecule type" value="Genomic_DNA"/>
</dbReference>
<sequence>MSSLEIDPRYPRVSQGRRMLGVLIDWLMSYAIAIGFFVEFGESAMGAVVFLIFSAQYLIFAALGGATPGHRIVGLKIVRFSDGGMPTPLQALIRTGLLVLILTAITFDQNGRGINERLSNTVLVRTR</sequence>
<comment type="subcellular location">
    <subcellularLocation>
        <location evidence="1">Membrane</location>
        <topology evidence="1">Multi-pass membrane protein</topology>
    </subcellularLocation>
</comment>